<dbReference type="AlphaFoldDB" id="A0A8J2Z032"/>
<dbReference type="GO" id="GO:0005886">
    <property type="term" value="C:plasma membrane"/>
    <property type="evidence" value="ECO:0007669"/>
    <property type="project" value="UniProtKB-SubCell"/>
</dbReference>
<keyword evidence="3" id="KW-1003">Cell membrane</keyword>
<evidence type="ECO:0000256" key="2">
    <source>
        <dbReference type="ARBA" id="ARBA00022448"/>
    </source>
</evidence>
<keyword evidence="10" id="KW-1185">Reference proteome</keyword>
<comment type="subcellular location">
    <subcellularLocation>
        <location evidence="1 7">Cell membrane</location>
        <topology evidence="1 7">Multi-pass membrane protein</topology>
    </subcellularLocation>
</comment>
<dbReference type="PROSITE" id="PS50928">
    <property type="entry name" value="ABC_TM1"/>
    <property type="match status" value="1"/>
</dbReference>
<accession>A0A8J2Z032</accession>
<keyword evidence="5 7" id="KW-1133">Transmembrane helix</keyword>
<evidence type="ECO:0000313" key="9">
    <source>
        <dbReference type="EMBL" id="GGF44569.1"/>
    </source>
</evidence>
<feature type="transmembrane region" description="Helical" evidence="7">
    <location>
        <begin position="109"/>
        <end position="130"/>
    </location>
</feature>
<evidence type="ECO:0000313" key="10">
    <source>
        <dbReference type="Proteomes" id="UP000646365"/>
    </source>
</evidence>
<dbReference type="PANTHER" id="PTHR30151">
    <property type="entry name" value="ALKANE SULFONATE ABC TRANSPORTER-RELATED, MEMBRANE SUBUNIT"/>
    <property type="match status" value="1"/>
</dbReference>
<sequence length="242" mass="26361">MLAIVFALWEIATAKLELLPRPFFAPPQAFLEVYLDDWPRLGDSVVHSLILLTSGYLIGAVAGFVTGVAIGWSRVVGYWVHPVLRLVGPLPATAWLPLAFFVFPTSWSASTFLIALATAFPVTVLTWSGIAGVNSAYYDIARTLGAGERFLVLRVAIPAALPHVFVGLFMGLGASFSVLVVAEMLGVKSGLGWYLQWAQGWAAYANMYAALLVMALMCSGLVTLLFRVRDRALAWQKGLLRW</sequence>
<feature type="transmembrane region" description="Helical" evidence="7">
    <location>
        <begin position="83"/>
        <end position="103"/>
    </location>
</feature>
<feature type="transmembrane region" description="Helical" evidence="7">
    <location>
        <begin position="151"/>
        <end position="181"/>
    </location>
</feature>
<name>A0A8J2Z032_9PROT</name>
<dbReference type="RefSeq" id="WP_308422459.1">
    <property type="nucleotide sequence ID" value="NZ_BMJQ01000021.1"/>
</dbReference>
<feature type="transmembrane region" description="Helical" evidence="7">
    <location>
        <begin position="45"/>
        <end position="71"/>
    </location>
</feature>
<dbReference type="GO" id="GO:0055085">
    <property type="term" value="P:transmembrane transport"/>
    <property type="evidence" value="ECO:0007669"/>
    <property type="project" value="InterPro"/>
</dbReference>
<comment type="caution">
    <text evidence="9">The sequence shown here is derived from an EMBL/GenBank/DDBJ whole genome shotgun (WGS) entry which is preliminary data.</text>
</comment>
<protein>
    <recommendedName>
        <fullName evidence="8">ABC transmembrane type-1 domain-containing protein</fullName>
    </recommendedName>
</protein>
<evidence type="ECO:0000259" key="8">
    <source>
        <dbReference type="PROSITE" id="PS50928"/>
    </source>
</evidence>
<dbReference type="Proteomes" id="UP000646365">
    <property type="component" value="Unassembled WGS sequence"/>
</dbReference>
<reference evidence="9" key="1">
    <citation type="journal article" date="2014" name="Int. J. Syst. Evol. Microbiol.">
        <title>Complete genome sequence of Corynebacterium casei LMG S-19264T (=DSM 44701T), isolated from a smear-ripened cheese.</title>
        <authorList>
            <consortium name="US DOE Joint Genome Institute (JGI-PGF)"/>
            <person name="Walter F."/>
            <person name="Albersmeier A."/>
            <person name="Kalinowski J."/>
            <person name="Ruckert C."/>
        </authorList>
    </citation>
    <scope>NUCLEOTIDE SEQUENCE</scope>
    <source>
        <strain evidence="9">CGMCC 1.15725</strain>
    </source>
</reference>
<dbReference type="InterPro" id="IPR000515">
    <property type="entry name" value="MetI-like"/>
</dbReference>
<feature type="transmembrane region" description="Helical" evidence="7">
    <location>
        <begin position="201"/>
        <end position="226"/>
    </location>
</feature>
<keyword evidence="6 7" id="KW-0472">Membrane</keyword>
<keyword evidence="4 7" id="KW-0812">Transmembrane</keyword>
<comment type="similarity">
    <text evidence="7">Belongs to the binding-protein-dependent transport system permease family.</text>
</comment>
<organism evidence="9 10">
    <name type="scientific">Aliidongia dinghuensis</name>
    <dbReference type="NCBI Taxonomy" id="1867774"/>
    <lineage>
        <taxon>Bacteria</taxon>
        <taxon>Pseudomonadati</taxon>
        <taxon>Pseudomonadota</taxon>
        <taxon>Alphaproteobacteria</taxon>
        <taxon>Rhodospirillales</taxon>
        <taxon>Dongiaceae</taxon>
        <taxon>Aliidongia</taxon>
    </lineage>
</organism>
<dbReference type="InterPro" id="IPR035906">
    <property type="entry name" value="MetI-like_sf"/>
</dbReference>
<keyword evidence="2 7" id="KW-0813">Transport</keyword>
<dbReference type="CDD" id="cd06261">
    <property type="entry name" value="TM_PBP2"/>
    <property type="match status" value="1"/>
</dbReference>
<reference evidence="9" key="2">
    <citation type="submission" date="2020-09" db="EMBL/GenBank/DDBJ databases">
        <authorList>
            <person name="Sun Q."/>
            <person name="Zhou Y."/>
        </authorList>
    </citation>
    <scope>NUCLEOTIDE SEQUENCE</scope>
    <source>
        <strain evidence="9">CGMCC 1.15725</strain>
    </source>
</reference>
<evidence type="ECO:0000256" key="3">
    <source>
        <dbReference type="ARBA" id="ARBA00022475"/>
    </source>
</evidence>
<dbReference type="PANTHER" id="PTHR30151:SF0">
    <property type="entry name" value="ABC TRANSPORTER PERMEASE PROTEIN MJ0413-RELATED"/>
    <property type="match status" value="1"/>
</dbReference>
<proteinExistence type="inferred from homology"/>
<gene>
    <name evidence="9" type="ORF">GCM10011611_58750</name>
</gene>
<evidence type="ECO:0000256" key="5">
    <source>
        <dbReference type="ARBA" id="ARBA00022989"/>
    </source>
</evidence>
<dbReference type="EMBL" id="BMJQ01000021">
    <property type="protein sequence ID" value="GGF44569.1"/>
    <property type="molecule type" value="Genomic_DNA"/>
</dbReference>
<dbReference type="Gene3D" id="1.10.3720.10">
    <property type="entry name" value="MetI-like"/>
    <property type="match status" value="1"/>
</dbReference>
<dbReference type="Pfam" id="PF00528">
    <property type="entry name" value="BPD_transp_1"/>
    <property type="match status" value="1"/>
</dbReference>
<evidence type="ECO:0000256" key="1">
    <source>
        <dbReference type="ARBA" id="ARBA00004651"/>
    </source>
</evidence>
<evidence type="ECO:0000256" key="7">
    <source>
        <dbReference type="RuleBase" id="RU363032"/>
    </source>
</evidence>
<feature type="domain" description="ABC transmembrane type-1" evidence="8">
    <location>
        <begin position="45"/>
        <end position="226"/>
    </location>
</feature>
<dbReference type="SUPFAM" id="SSF161098">
    <property type="entry name" value="MetI-like"/>
    <property type="match status" value="1"/>
</dbReference>
<evidence type="ECO:0000256" key="4">
    <source>
        <dbReference type="ARBA" id="ARBA00022692"/>
    </source>
</evidence>
<evidence type="ECO:0000256" key="6">
    <source>
        <dbReference type="ARBA" id="ARBA00023136"/>
    </source>
</evidence>